<proteinExistence type="predicted"/>
<dbReference type="Pfam" id="PF00534">
    <property type="entry name" value="Glycos_transf_1"/>
    <property type="match status" value="1"/>
</dbReference>
<organism evidence="4 5">
    <name type="scientific">Mucisphaera calidilacus</name>
    <dbReference type="NCBI Taxonomy" id="2527982"/>
    <lineage>
        <taxon>Bacteria</taxon>
        <taxon>Pseudomonadati</taxon>
        <taxon>Planctomycetota</taxon>
        <taxon>Phycisphaerae</taxon>
        <taxon>Phycisphaerales</taxon>
        <taxon>Phycisphaeraceae</taxon>
        <taxon>Mucisphaera</taxon>
    </lineage>
</organism>
<evidence type="ECO:0000259" key="3">
    <source>
        <dbReference type="Pfam" id="PF13439"/>
    </source>
</evidence>
<dbReference type="Proteomes" id="UP000320386">
    <property type="component" value="Chromosome"/>
</dbReference>
<keyword evidence="1 4" id="KW-0808">Transferase</keyword>
<sequence>MSDTGSVLINGLSIGGGGGLTVGVELTRALAHARPDWTVRLLLTENHPLHEEALHADWPENAELIWADPATQQRRPRDAYERTELPELVRARNADSLVQLNGMMPAGNPAIDAPIICHHQDPWPYRPQAWLSWKHRVIAFLKRRRHRNALRKADWLTFTSNYLLQTITQHHRYPTDRCSVLANGLPDAMIRLARTGPAQEAEEDRADEILTVSNVSPYKQQWRVIDALAELTRRGHKDVIYRVIGGGDERDLTALRERARQLGIARRVRVEGRVDEARVVWAYERARVFALHSQCESFGIPAIEAMAYGVPVVVADCCALPEVTDNAALHADPDNTTALADAIERLLTDEDLSADLAARGRERVEQFKWSDSGQQLATLIEQLTRN</sequence>
<dbReference type="RefSeq" id="WP_145446884.1">
    <property type="nucleotide sequence ID" value="NZ_CP036280.1"/>
</dbReference>
<keyword evidence="4" id="KW-0328">Glycosyltransferase</keyword>
<dbReference type="SUPFAM" id="SSF53756">
    <property type="entry name" value="UDP-Glycosyltransferase/glycogen phosphorylase"/>
    <property type="match status" value="1"/>
</dbReference>
<gene>
    <name evidence="4" type="primary">mshA_2</name>
    <name evidence="4" type="ORF">Pan265_25950</name>
</gene>
<dbReference type="OrthoDB" id="283384at2"/>
<evidence type="ECO:0000259" key="2">
    <source>
        <dbReference type="Pfam" id="PF00534"/>
    </source>
</evidence>
<protein>
    <submittedName>
        <fullName evidence="4">D-inositol 3-phosphate glycosyltransferase</fullName>
        <ecNumber evidence="4">2.4.1.250</ecNumber>
    </submittedName>
</protein>
<dbReference type="InterPro" id="IPR028098">
    <property type="entry name" value="Glyco_trans_4-like_N"/>
</dbReference>
<feature type="domain" description="Glycosyl transferase family 1" evidence="2">
    <location>
        <begin position="199"/>
        <end position="363"/>
    </location>
</feature>
<dbReference type="PANTHER" id="PTHR46401:SF2">
    <property type="entry name" value="GLYCOSYLTRANSFERASE WBBK-RELATED"/>
    <property type="match status" value="1"/>
</dbReference>
<evidence type="ECO:0000256" key="1">
    <source>
        <dbReference type="ARBA" id="ARBA00022679"/>
    </source>
</evidence>
<reference evidence="4 5" key="1">
    <citation type="submission" date="2019-02" db="EMBL/GenBank/DDBJ databases">
        <title>Deep-cultivation of Planctomycetes and their phenomic and genomic characterization uncovers novel biology.</title>
        <authorList>
            <person name="Wiegand S."/>
            <person name="Jogler M."/>
            <person name="Boedeker C."/>
            <person name="Pinto D."/>
            <person name="Vollmers J."/>
            <person name="Rivas-Marin E."/>
            <person name="Kohn T."/>
            <person name="Peeters S.H."/>
            <person name="Heuer A."/>
            <person name="Rast P."/>
            <person name="Oberbeckmann S."/>
            <person name="Bunk B."/>
            <person name="Jeske O."/>
            <person name="Meyerdierks A."/>
            <person name="Storesund J.E."/>
            <person name="Kallscheuer N."/>
            <person name="Luecker S."/>
            <person name="Lage O.M."/>
            <person name="Pohl T."/>
            <person name="Merkel B.J."/>
            <person name="Hornburger P."/>
            <person name="Mueller R.-W."/>
            <person name="Bruemmer F."/>
            <person name="Labrenz M."/>
            <person name="Spormann A.M."/>
            <person name="Op den Camp H."/>
            <person name="Overmann J."/>
            <person name="Amann R."/>
            <person name="Jetten M.S.M."/>
            <person name="Mascher T."/>
            <person name="Medema M.H."/>
            <person name="Devos D.P."/>
            <person name="Kaster A.-K."/>
            <person name="Ovreas L."/>
            <person name="Rohde M."/>
            <person name="Galperin M.Y."/>
            <person name="Jogler C."/>
        </authorList>
    </citation>
    <scope>NUCLEOTIDE SEQUENCE [LARGE SCALE GENOMIC DNA]</scope>
    <source>
        <strain evidence="4 5">Pan265</strain>
    </source>
</reference>
<accession>A0A518C0G2</accession>
<dbReference type="CDD" id="cd03809">
    <property type="entry name" value="GT4_MtfB-like"/>
    <property type="match status" value="1"/>
</dbReference>
<dbReference type="GO" id="GO:0009103">
    <property type="term" value="P:lipopolysaccharide biosynthetic process"/>
    <property type="evidence" value="ECO:0007669"/>
    <property type="project" value="TreeGrafter"/>
</dbReference>
<keyword evidence="5" id="KW-1185">Reference proteome</keyword>
<dbReference type="EC" id="2.4.1.250" evidence="4"/>
<dbReference type="Pfam" id="PF13439">
    <property type="entry name" value="Glyco_transf_4"/>
    <property type="match status" value="1"/>
</dbReference>
<dbReference type="PANTHER" id="PTHR46401">
    <property type="entry name" value="GLYCOSYLTRANSFERASE WBBK-RELATED"/>
    <property type="match status" value="1"/>
</dbReference>
<dbReference type="Gene3D" id="3.40.50.2000">
    <property type="entry name" value="Glycogen Phosphorylase B"/>
    <property type="match status" value="2"/>
</dbReference>
<dbReference type="KEGG" id="mcad:Pan265_25950"/>
<dbReference type="InterPro" id="IPR001296">
    <property type="entry name" value="Glyco_trans_1"/>
</dbReference>
<dbReference type="GO" id="GO:0102710">
    <property type="term" value="F:D-inositol-3-phosphate glycosyltransferase activity"/>
    <property type="evidence" value="ECO:0007669"/>
    <property type="project" value="UniProtKB-EC"/>
</dbReference>
<dbReference type="AlphaFoldDB" id="A0A518C0G2"/>
<name>A0A518C0G2_9BACT</name>
<feature type="domain" description="Glycosyltransferase subfamily 4-like N-terminal" evidence="3">
    <location>
        <begin position="17"/>
        <end position="185"/>
    </location>
</feature>
<evidence type="ECO:0000313" key="5">
    <source>
        <dbReference type="Proteomes" id="UP000320386"/>
    </source>
</evidence>
<evidence type="ECO:0000313" key="4">
    <source>
        <dbReference type="EMBL" id="QDU72721.1"/>
    </source>
</evidence>
<dbReference type="EMBL" id="CP036280">
    <property type="protein sequence ID" value="QDU72721.1"/>
    <property type="molecule type" value="Genomic_DNA"/>
</dbReference>